<keyword evidence="1" id="KW-1133">Transmembrane helix</keyword>
<protein>
    <submittedName>
        <fullName evidence="2">Uncharacterized protein</fullName>
    </submittedName>
</protein>
<name>A0A1J5PPH3_9ZZZZ</name>
<reference evidence="2" key="1">
    <citation type="submission" date="2016-10" db="EMBL/GenBank/DDBJ databases">
        <title>Sequence of Gallionella enrichment culture.</title>
        <authorList>
            <person name="Poehlein A."/>
            <person name="Muehling M."/>
            <person name="Daniel R."/>
        </authorList>
    </citation>
    <scope>NUCLEOTIDE SEQUENCE</scope>
</reference>
<accession>A0A1J5PPH3</accession>
<comment type="caution">
    <text evidence="2">The sequence shown here is derived from an EMBL/GenBank/DDBJ whole genome shotgun (WGS) entry which is preliminary data.</text>
</comment>
<dbReference type="EMBL" id="MLJW01006084">
    <property type="protein sequence ID" value="OIQ67195.1"/>
    <property type="molecule type" value="Genomic_DNA"/>
</dbReference>
<feature type="transmembrane region" description="Helical" evidence="1">
    <location>
        <begin position="15"/>
        <end position="37"/>
    </location>
</feature>
<sequence length="70" mass="7791">MRQAKPDAYDKARRLVGSVPLLVGKLTSFLLAINRLALRKFLADQRLDSSPLISVSAVLVKKDLGRRSRT</sequence>
<keyword evidence="1" id="KW-0812">Transmembrane</keyword>
<evidence type="ECO:0000313" key="2">
    <source>
        <dbReference type="EMBL" id="OIQ67195.1"/>
    </source>
</evidence>
<gene>
    <name evidence="2" type="ORF">GALL_512280</name>
</gene>
<proteinExistence type="predicted"/>
<dbReference type="AlphaFoldDB" id="A0A1J5PPH3"/>
<evidence type="ECO:0000256" key="1">
    <source>
        <dbReference type="SAM" id="Phobius"/>
    </source>
</evidence>
<keyword evidence="1" id="KW-0472">Membrane</keyword>
<organism evidence="2">
    <name type="scientific">mine drainage metagenome</name>
    <dbReference type="NCBI Taxonomy" id="410659"/>
    <lineage>
        <taxon>unclassified sequences</taxon>
        <taxon>metagenomes</taxon>
        <taxon>ecological metagenomes</taxon>
    </lineage>
</organism>